<evidence type="ECO:0000256" key="3">
    <source>
        <dbReference type="ARBA" id="ARBA00022768"/>
    </source>
</evidence>
<dbReference type="SUPFAM" id="SSF52540">
    <property type="entry name" value="P-loop containing nucleoside triphosphate hydrolases"/>
    <property type="match status" value="1"/>
</dbReference>
<evidence type="ECO:0000313" key="11">
    <source>
        <dbReference type="Proteomes" id="UP000761264"/>
    </source>
</evidence>
<dbReference type="Pfam" id="PF22042">
    <property type="entry name" value="EF-G_D2"/>
    <property type="match status" value="1"/>
</dbReference>
<name>A0A967F2V6_9PROT</name>
<dbReference type="AlphaFoldDB" id="A0A967F2V6"/>
<evidence type="ECO:0000256" key="4">
    <source>
        <dbReference type="ARBA" id="ARBA00022917"/>
    </source>
</evidence>
<dbReference type="Gene3D" id="3.40.50.300">
    <property type="entry name" value="P-loop containing nucleotide triphosphate hydrolases"/>
    <property type="match status" value="1"/>
</dbReference>
<evidence type="ECO:0000313" key="10">
    <source>
        <dbReference type="EMBL" id="NIA71886.1"/>
    </source>
</evidence>
<dbReference type="InterPro" id="IPR005517">
    <property type="entry name" value="Transl_elong_EFG/EF2_IV"/>
</dbReference>
<dbReference type="CDD" id="cd03713">
    <property type="entry name" value="EFG_mtEFG_C"/>
    <property type="match status" value="1"/>
</dbReference>
<dbReference type="Gene3D" id="3.30.230.10">
    <property type="match status" value="1"/>
</dbReference>
<dbReference type="GO" id="GO:0003924">
    <property type="term" value="F:GTPase activity"/>
    <property type="evidence" value="ECO:0007669"/>
    <property type="project" value="InterPro"/>
</dbReference>
<evidence type="ECO:0000256" key="2">
    <source>
        <dbReference type="ARBA" id="ARBA00022741"/>
    </source>
</evidence>
<dbReference type="EMBL" id="JAAQPH010000028">
    <property type="protein sequence ID" value="NIA71886.1"/>
    <property type="molecule type" value="Genomic_DNA"/>
</dbReference>
<dbReference type="InterPro" id="IPR000795">
    <property type="entry name" value="T_Tr_GTP-bd_dom"/>
</dbReference>
<dbReference type="Gene3D" id="2.40.30.10">
    <property type="entry name" value="Translation factors"/>
    <property type="match status" value="1"/>
</dbReference>
<dbReference type="SUPFAM" id="SSF54980">
    <property type="entry name" value="EF-G C-terminal domain-like"/>
    <property type="match status" value="2"/>
</dbReference>
<keyword evidence="2" id="KW-0547">Nucleotide-binding</keyword>
<dbReference type="Pfam" id="PF14492">
    <property type="entry name" value="EFG_III"/>
    <property type="match status" value="1"/>
</dbReference>
<evidence type="ECO:0000256" key="5">
    <source>
        <dbReference type="ARBA" id="ARBA00023134"/>
    </source>
</evidence>
<dbReference type="InterPro" id="IPR009000">
    <property type="entry name" value="Transl_B-barrel_sf"/>
</dbReference>
<evidence type="ECO:0000256" key="1">
    <source>
        <dbReference type="ARBA" id="ARBA00017872"/>
    </source>
</evidence>
<accession>A0A967F2V6</accession>
<dbReference type="InterPro" id="IPR009022">
    <property type="entry name" value="EFG_III"/>
</dbReference>
<dbReference type="InterPro" id="IPR000640">
    <property type="entry name" value="EFG_V-like"/>
</dbReference>
<dbReference type="CDD" id="cd04170">
    <property type="entry name" value="EF-G_bact"/>
    <property type="match status" value="1"/>
</dbReference>
<dbReference type="Proteomes" id="UP000761264">
    <property type="component" value="Unassembled WGS sequence"/>
</dbReference>
<dbReference type="SMART" id="SM00889">
    <property type="entry name" value="EFG_IV"/>
    <property type="match status" value="1"/>
</dbReference>
<reference evidence="10" key="1">
    <citation type="submission" date="2020-03" db="EMBL/GenBank/DDBJ databases">
        <title>Genome of Pelagibius litoralis DSM 21314T.</title>
        <authorList>
            <person name="Wang G."/>
        </authorList>
    </citation>
    <scope>NUCLEOTIDE SEQUENCE</scope>
    <source>
        <strain evidence="10">DSM 21314</strain>
    </source>
</reference>
<protein>
    <recommendedName>
        <fullName evidence="1">Elongation factor G</fullName>
    </recommendedName>
</protein>
<keyword evidence="5" id="KW-0342">GTP-binding</keyword>
<dbReference type="NCBIfam" id="NF009891">
    <property type="entry name" value="PRK13351.1-1"/>
    <property type="match status" value="1"/>
</dbReference>
<evidence type="ECO:0000256" key="6">
    <source>
        <dbReference type="ARBA" id="ARBA00024731"/>
    </source>
</evidence>
<evidence type="ECO:0000259" key="9">
    <source>
        <dbReference type="SMART" id="SM00889"/>
    </source>
</evidence>
<dbReference type="InterPro" id="IPR053905">
    <property type="entry name" value="EF-G-like_DII"/>
</dbReference>
<dbReference type="GO" id="GO:0003746">
    <property type="term" value="F:translation elongation factor activity"/>
    <property type="evidence" value="ECO:0007669"/>
    <property type="project" value="UniProtKB-KW"/>
</dbReference>
<dbReference type="InterPro" id="IPR027417">
    <property type="entry name" value="P-loop_NTPase"/>
</dbReference>
<comment type="caution">
    <text evidence="10">The sequence shown here is derived from an EMBL/GenBank/DDBJ whole genome shotgun (WGS) entry which is preliminary data.</text>
</comment>
<dbReference type="Gene3D" id="3.30.70.240">
    <property type="match status" value="1"/>
</dbReference>
<dbReference type="InterPro" id="IPR041095">
    <property type="entry name" value="EFG_II"/>
</dbReference>
<dbReference type="Pfam" id="PF03764">
    <property type="entry name" value="EFG_IV"/>
    <property type="match status" value="1"/>
</dbReference>
<dbReference type="PANTHER" id="PTHR43261">
    <property type="entry name" value="TRANSLATION ELONGATION FACTOR G-RELATED"/>
    <property type="match status" value="1"/>
</dbReference>
<dbReference type="GO" id="GO:0097216">
    <property type="term" value="F:guanosine tetraphosphate binding"/>
    <property type="evidence" value="ECO:0007669"/>
    <property type="project" value="UniProtKB-ARBA"/>
</dbReference>
<dbReference type="InterPro" id="IPR035649">
    <property type="entry name" value="EFG_V"/>
</dbReference>
<dbReference type="SUPFAM" id="SSF54211">
    <property type="entry name" value="Ribosomal protein S5 domain 2-like"/>
    <property type="match status" value="1"/>
</dbReference>
<evidence type="ECO:0000256" key="7">
    <source>
        <dbReference type="SAM" id="MobiDB-lite"/>
    </source>
</evidence>
<proteinExistence type="predicted"/>
<dbReference type="SMART" id="SM00838">
    <property type="entry name" value="EFG_C"/>
    <property type="match status" value="1"/>
</dbReference>
<dbReference type="InterPro" id="IPR035647">
    <property type="entry name" value="EFG_III/V"/>
</dbReference>
<dbReference type="Gene3D" id="3.30.70.870">
    <property type="entry name" value="Elongation Factor G (Translational Gtpase), domain 3"/>
    <property type="match status" value="1"/>
</dbReference>
<organism evidence="10 11">
    <name type="scientific">Pelagibius litoralis</name>
    <dbReference type="NCBI Taxonomy" id="374515"/>
    <lineage>
        <taxon>Bacteria</taxon>
        <taxon>Pseudomonadati</taxon>
        <taxon>Pseudomonadota</taxon>
        <taxon>Alphaproteobacteria</taxon>
        <taxon>Rhodospirillales</taxon>
        <taxon>Rhodovibrionaceae</taxon>
        <taxon>Pelagibius</taxon>
    </lineage>
</organism>
<dbReference type="SUPFAM" id="SSF50447">
    <property type="entry name" value="Translation proteins"/>
    <property type="match status" value="1"/>
</dbReference>
<evidence type="ECO:0000259" key="8">
    <source>
        <dbReference type="SMART" id="SM00838"/>
    </source>
</evidence>
<dbReference type="Pfam" id="PF00009">
    <property type="entry name" value="GTP_EFTU"/>
    <property type="match status" value="1"/>
</dbReference>
<dbReference type="GO" id="GO:0032790">
    <property type="term" value="P:ribosome disassembly"/>
    <property type="evidence" value="ECO:0007669"/>
    <property type="project" value="TreeGrafter"/>
</dbReference>
<keyword evidence="3 10" id="KW-0251">Elongation factor</keyword>
<comment type="function">
    <text evidence="6">Catalyzes the GTP-dependent ribosomal translocation step during translation elongation. During this step, the ribosome changes from the pre-translocational (PRE) to the post-translocational (POST) state as the newly formed A-site-bound peptidyl-tRNA and P-site-bound deacylated tRNA move to the P and E sites, respectively. Catalyzes the coordinated movement of the two tRNA molecules, the mRNA and conformational changes in the ribosome.</text>
</comment>
<dbReference type="PANTHER" id="PTHR43261:SF7">
    <property type="entry name" value="ELONGATION FACTOR G-LIKE PROTEIN"/>
    <property type="match status" value="1"/>
</dbReference>
<dbReference type="CDD" id="cd01434">
    <property type="entry name" value="EFG_mtEFG1_IV"/>
    <property type="match status" value="1"/>
</dbReference>
<dbReference type="Pfam" id="PF00679">
    <property type="entry name" value="EFG_C"/>
    <property type="match status" value="1"/>
</dbReference>
<dbReference type="RefSeq" id="WP_167230243.1">
    <property type="nucleotide sequence ID" value="NZ_JAAQPH010000028.1"/>
</dbReference>
<keyword evidence="4" id="KW-0648">Protein biosynthesis</keyword>
<dbReference type="NCBIfam" id="NF009379">
    <property type="entry name" value="PRK12740.1-3"/>
    <property type="match status" value="1"/>
</dbReference>
<dbReference type="InterPro" id="IPR014721">
    <property type="entry name" value="Ribsml_uS5_D2-typ_fold_subgr"/>
</dbReference>
<dbReference type="InterPro" id="IPR020568">
    <property type="entry name" value="Ribosomal_Su5_D2-typ_SF"/>
</dbReference>
<feature type="domain" description="Elongation factor EFG" evidence="8">
    <location>
        <begin position="578"/>
        <end position="668"/>
    </location>
</feature>
<dbReference type="GO" id="GO:0005525">
    <property type="term" value="F:GTP binding"/>
    <property type="evidence" value="ECO:0007669"/>
    <property type="project" value="UniProtKB-KW"/>
</dbReference>
<dbReference type="CDD" id="cd16262">
    <property type="entry name" value="EFG_III"/>
    <property type="match status" value="1"/>
</dbReference>
<keyword evidence="11" id="KW-1185">Reference proteome</keyword>
<dbReference type="InterPro" id="IPR047872">
    <property type="entry name" value="EFG_IV"/>
</dbReference>
<sequence>MTSRSVSSARCAALVGPYTSGKTTLLEAILHQTGATHRRGSVIDGNSVGDSSPEARARQVSTEPNFAHCEYLGERWAFIDCPGSIELIQDSHSALMGVDIAIIVAPPEPERSLTLAPTFKFLDDYQIPHVLFVNKMDKTAYRVRDLLESLQAVSSKPLVLRQVPIREGEQVTGFVDLVSERAWRYNLNKQSDLIEMPEQVKDRESSARQEMLESLADFDDGLLEQLLEDKVPASDDIYEQLSKDLAGDLIVPVLFGSAELGHGITRLLKALRHEGPDPSVTAARLGVPEGAGLAASVIRSIHQSHTGKMSLARIWRGSLKDGDTLGTERVSGLYRLMGGDNQKADQASAGDLVALGRMDSVASGDLLTEQGRDPDAGLLWPETPRPVFSLAISPHNRQDEVKLTASIGKLVEEDPSLVLDHNSDTNQLLLRGQGDIHLKLAIERLKNRYNVEVDATPPLTSYKETIRKATKQHSRFKRQTGGHGQFGDVHIEIQPLPRGEGFQFVDKVVGGSVPRQYIGAVETGTKEYLGRGPLGFPVVDVAVTLVDGQHHSVDSSDQAFKTVGRMAMAEGMPNCAPVLLEPIYEVTISVPNDFTNKVHSLVSARRGQILGFEMRPGWKGWDDLKCHLPEAELQDLIIELRSLTVGVGSFDWRFDHLQELTGRLAEQVISERRGGEA</sequence>
<gene>
    <name evidence="10" type="ORF">HBA54_25130</name>
</gene>
<feature type="domain" description="Translation elongation factor EFG/EF2" evidence="9">
    <location>
        <begin position="459"/>
        <end position="576"/>
    </location>
</feature>
<feature type="region of interest" description="Disordered" evidence="7">
    <location>
        <begin position="40"/>
        <end position="60"/>
    </location>
</feature>